<feature type="transmembrane region" description="Helical" evidence="1">
    <location>
        <begin position="121"/>
        <end position="139"/>
    </location>
</feature>
<gene>
    <name evidence="3" type="ORF">FIBSPDRAFT_970179</name>
</gene>
<protein>
    <recommendedName>
        <fullName evidence="2">DUF6533 domain-containing protein</fullName>
    </recommendedName>
</protein>
<dbReference type="OrthoDB" id="3038990at2759"/>
<reference evidence="3 4" key="1">
    <citation type="journal article" date="2016" name="Mol. Biol. Evol.">
        <title>Comparative Genomics of Early-Diverging Mushroom-Forming Fungi Provides Insights into the Origins of Lignocellulose Decay Capabilities.</title>
        <authorList>
            <person name="Nagy L.G."/>
            <person name="Riley R."/>
            <person name="Tritt A."/>
            <person name="Adam C."/>
            <person name="Daum C."/>
            <person name="Floudas D."/>
            <person name="Sun H."/>
            <person name="Yadav J.S."/>
            <person name="Pangilinan J."/>
            <person name="Larsson K.H."/>
            <person name="Matsuura K."/>
            <person name="Barry K."/>
            <person name="Labutti K."/>
            <person name="Kuo R."/>
            <person name="Ohm R.A."/>
            <person name="Bhattacharya S.S."/>
            <person name="Shirouzu T."/>
            <person name="Yoshinaga Y."/>
            <person name="Martin F.M."/>
            <person name="Grigoriev I.V."/>
            <person name="Hibbett D.S."/>
        </authorList>
    </citation>
    <scope>NUCLEOTIDE SEQUENCE [LARGE SCALE GENOMIC DNA]</scope>
    <source>
        <strain evidence="3 4">CBS 109695</strain>
    </source>
</reference>
<dbReference type="InterPro" id="IPR045340">
    <property type="entry name" value="DUF6533"/>
</dbReference>
<name>A0A167SVU6_9AGAM</name>
<dbReference type="EMBL" id="KV418731">
    <property type="protein sequence ID" value="KZP02297.1"/>
    <property type="molecule type" value="Genomic_DNA"/>
</dbReference>
<feature type="transmembrane region" description="Helical" evidence="1">
    <location>
        <begin position="60"/>
        <end position="82"/>
    </location>
</feature>
<accession>A0A167SVU6</accession>
<dbReference type="Proteomes" id="UP000076532">
    <property type="component" value="Unassembled WGS sequence"/>
</dbReference>
<organism evidence="3 4">
    <name type="scientific">Athelia psychrophila</name>
    <dbReference type="NCBI Taxonomy" id="1759441"/>
    <lineage>
        <taxon>Eukaryota</taxon>
        <taxon>Fungi</taxon>
        <taxon>Dikarya</taxon>
        <taxon>Basidiomycota</taxon>
        <taxon>Agaricomycotina</taxon>
        <taxon>Agaricomycetes</taxon>
        <taxon>Agaricomycetidae</taxon>
        <taxon>Atheliales</taxon>
        <taxon>Atheliaceae</taxon>
        <taxon>Athelia</taxon>
    </lineage>
</organism>
<dbReference type="AlphaFoldDB" id="A0A167SVU6"/>
<sequence>MSSRSTGSPFAPTEADALDNQVLYYLEIASFTLYAYDWLLSASDDVEIVSRGGLSWSIAIYFLSRISEFGHMLMTLLFALAPVGNCEVFAVVLATFAVGSIACTSFLFFLRVRAVYLQARYITFIFGGLGLVMVAVQIFNSTTLRPVLHLAEHLNIRK</sequence>
<feature type="transmembrane region" description="Helical" evidence="1">
    <location>
        <begin position="88"/>
        <end position="109"/>
    </location>
</feature>
<evidence type="ECO:0000256" key="1">
    <source>
        <dbReference type="SAM" id="Phobius"/>
    </source>
</evidence>
<keyword evidence="1" id="KW-1133">Transmembrane helix</keyword>
<evidence type="ECO:0000313" key="3">
    <source>
        <dbReference type="EMBL" id="KZP02297.1"/>
    </source>
</evidence>
<keyword evidence="4" id="KW-1185">Reference proteome</keyword>
<dbReference type="Pfam" id="PF20151">
    <property type="entry name" value="DUF6533"/>
    <property type="match status" value="1"/>
</dbReference>
<keyword evidence="1" id="KW-0472">Membrane</keyword>
<evidence type="ECO:0000313" key="4">
    <source>
        <dbReference type="Proteomes" id="UP000076532"/>
    </source>
</evidence>
<keyword evidence="1" id="KW-0812">Transmembrane</keyword>
<feature type="domain" description="DUF6533" evidence="2">
    <location>
        <begin position="25"/>
        <end position="66"/>
    </location>
</feature>
<evidence type="ECO:0000259" key="2">
    <source>
        <dbReference type="Pfam" id="PF20151"/>
    </source>
</evidence>
<proteinExistence type="predicted"/>